<dbReference type="RefSeq" id="WP_152010864.1">
    <property type="nucleotide sequence ID" value="NZ_JAAAML010000002.1"/>
</dbReference>
<name>A0ABT1CTT1_9HYPH</name>
<dbReference type="Pfam" id="PF17038">
    <property type="entry name" value="CBP_BcsN"/>
    <property type="match status" value="1"/>
</dbReference>
<feature type="region of interest" description="Disordered" evidence="1">
    <location>
        <begin position="246"/>
        <end position="273"/>
    </location>
</feature>
<dbReference type="PROSITE" id="PS51257">
    <property type="entry name" value="PROKAR_LIPOPROTEIN"/>
    <property type="match status" value="1"/>
</dbReference>
<feature type="chain" id="PRO_5045562440" evidence="2">
    <location>
        <begin position="22"/>
        <end position="319"/>
    </location>
</feature>
<keyword evidence="4" id="KW-1185">Reference proteome</keyword>
<evidence type="ECO:0000313" key="3">
    <source>
        <dbReference type="EMBL" id="MCO6409006.1"/>
    </source>
</evidence>
<dbReference type="InterPro" id="IPR031482">
    <property type="entry name" value="CBP_BcsN"/>
</dbReference>
<comment type="caution">
    <text evidence="3">The sequence shown here is derived from an EMBL/GenBank/DDBJ whole genome shotgun (WGS) entry which is preliminary data.</text>
</comment>
<gene>
    <name evidence="3" type="primary">bcsN</name>
    <name evidence="3" type="ORF">GTW23_12530</name>
</gene>
<sequence length="319" mass="33037">MMPRFMAMMALAFSVSGCATGDDPAVLYTGSIKPVGPPLIADVSPDYAAAYLPPVAGRVEAVRQSSRPDQIDQSILYSNAGYLAGENELTVSIAPASSAKSYTRAPTQREIINEIRTALPGARLQISPSIGRNSIGPFGYASGPAAAGGSCIFAWQNAADISGETRKGKGFGLLTGSRYAARVRLRYCHPEMNEAALVALMSGLRLREISAGTIEMLRFAEGSGVTGRRGYDMSTAEPAKVIKTAGTSAKTGVRRASSEKAPPESAGPVSGTPRVMMPAELAGYSAAQATKPVLVAKSGATTITRSSAPLVPLPAGLGR</sequence>
<keyword evidence="2" id="KW-0732">Signal</keyword>
<dbReference type="EMBL" id="JAAAML010000002">
    <property type="protein sequence ID" value="MCO6409006.1"/>
    <property type="molecule type" value="Genomic_DNA"/>
</dbReference>
<proteinExistence type="predicted"/>
<evidence type="ECO:0000313" key="4">
    <source>
        <dbReference type="Proteomes" id="UP001320715"/>
    </source>
</evidence>
<organism evidence="3 4">
    <name type="scientific">Hoeflea alexandrii</name>
    <dbReference type="NCBI Taxonomy" id="288436"/>
    <lineage>
        <taxon>Bacteria</taxon>
        <taxon>Pseudomonadati</taxon>
        <taxon>Pseudomonadota</taxon>
        <taxon>Alphaproteobacteria</taxon>
        <taxon>Hyphomicrobiales</taxon>
        <taxon>Rhizobiaceae</taxon>
        <taxon>Hoeflea</taxon>
    </lineage>
</organism>
<reference evidence="3 4" key="1">
    <citation type="submission" date="2020-01" db="EMBL/GenBank/DDBJ databases">
        <title>Genomes of bacteria type strains.</title>
        <authorList>
            <person name="Chen J."/>
            <person name="Zhu S."/>
            <person name="Yang J."/>
        </authorList>
    </citation>
    <scope>NUCLEOTIDE SEQUENCE [LARGE SCALE GENOMIC DNA]</scope>
    <source>
        <strain evidence="3 4">DSM 16655</strain>
    </source>
</reference>
<evidence type="ECO:0000256" key="1">
    <source>
        <dbReference type="SAM" id="MobiDB-lite"/>
    </source>
</evidence>
<feature type="signal peptide" evidence="2">
    <location>
        <begin position="1"/>
        <end position="21"/>
    </location>
</feature>
<dbReference type="Proteomes" id="UP001320715">
    <property type="component" value="Unassembled WGS sequence"/>
</dbReference>
<evidence type="ECO:0000256" key="2">
    <source>
        <dbReference type="SAM" id="SignalP"/>
    </source>
</evidence>
<accession>A0ABT1CTT1</accession>
<protein>
    <submittedName>
        <fullName evidence="3">Cellulose biosynthesis protein BcsN</fullName>
    </submittedName>
</protein>